<dbReference type="AlphaFoldDB" id="A0A5Q2TN94"/>
<feature type="domain" description="N-acetyltransferase" evidence="1">
    <location>
        <begin position="113"/>
        <end position="241"/>
    </location>
</feature>
<dbReference type="RefSeq" id="WP_153792440.1">
    <property type="nucleotide sequence ID" value="NZ_CP045915.1"/>
</dbReference>
<proteinExistence type="predicted"/>
<sequence>MINLEEAVTFNKLAWDTEFFGVTSAKATLHKPLTFNEWAELKTRFKDYQFISIVNKNSDPINAQFIGKDTPAFLADINIQFEKELVGLDEKPKSVTIHQALEKNDQITEIADFKFSKFTEDLELAKRGGDRVYQQWLINSFGNPDKFYALSKDEIGVINGFLLFSYVDNVCVIELIAVSKKETKGGIGTSLFKAVEYGAHQQGVKEIKVGTQVRNMGAINFYHNVGCKQVECHQIYHLWNL</sequence>
<dbReference type="InterPro" id="IPR000182">
    <property type="entry name" value="GNAT_dom"/>
</dbReference>
<dbReference type="SUPFAM" id="SSF55729">
    <property type="entry name" value="Acyl-CoA N-acyltransferases (Nat)"/>
    <property type="match status" value="1"/>
</dbReference>
<keyword evidence="3" id="KW-1185">Reference proteome</keyword>
<protein>
    <submittedName>
        <fullName evidence="2">GNAT family N-acetyltransferase</fullName>
    </submittedName>
</protein>
<dbReference type="Proteomes" id="UP000339690">
    <property type="component" value="Chromosome"/>
</dbReference>
<evidence type="ECO:0000313" key="3">
    <source>
        <dbReference type="Proteomes" id="UP000339690"/>
    </source>
</evidence>
<evidence type="ECO:0000313" key="2">
    <source>
        <dbReference type="EMBL" id="QGH36266.1"/>
    </source>
</evidence>
<organism evidence="2 3">
    <name type="scientific">Gracilibacillus salitolerans</name>
    <dbReference type="NCBI Taxonomy" id="2663022"/>
    <lineage>
        <taxon>Bacteria</taxon>
        <taxon>Bacillati</taxon>
        <taxon>Bacillota</taxon>
        <taxon>Bacilli</taxon>
        <taxon>Bacillales</taxon>
        <taxon>Bacillaceae</taxon>
        <taxon>Gracilibacillus</taxon>
    </lineage>
</organism>
<dbReference type="EMBL" id="CP045915">
    <property type="protein sequence ID" value="QGH36266.1"/>
    <property type="molecule type" value="Genomic_DNA"/>
</dbReference>
<dbReference type="InterPro" id="IPR016181">
    <property type="entry name" value="Acyl_CoA_acyltransferase"/>
</dbReference>
<dbReference type="GO" id="GO:0016747">
    <property type="term" value="F:acyltransferase activity, transferring groups other than amino-acyl groups"/>
    <property type="evidence" value="ECO:0007669"/>
    <property type="project" value="InterPro"/>
</dbReference>
<accession>A0A5Q2TN94</accession>
<gene>
    <name evidence="2" type="ORF">GI584_20450</name>
</gene>
<dbReference type="Pfam" id="PF00583">
    <property type="entry name" value="Acetyltransf_1"/>
    <property type="match status" value="1"/>
</dbReference>
<evidence type="ECO:0000259" key="1">
    <source>
        <dbReference type="PROSITE" id="PS51186"/>
    </source>
</evidence>
<dbReference type="CDD" id="cd04301">
    <property type="entry name" value="NAT_SF"/>
    <property type="match status" value="1"/>
</dbReference>
<keyword evidence="2" id="KW-0808">Transferase</keyword>
<dbReference type="Gene3D" id="3.40.630.30">
    <property type="match status" value="1"/>
</dbReference>
<name>A0A5Q2TN94_9BACI</name>
<dbReference type="PROSITE" id="PS51186">
    <property type="entry name" value="GNAT"/>
    <property type="match status" value="1"/>
</dbReference>
<reference evidence="2 3" key="1">
    <citation type="submission" date="2019-11" db="EMBL/GenBank/DDBJ databases">
        <title>Gracilibacillus salitolerans sp. nov., a moderate halophile isolated from a saline soil in northwest China.</title>
        <authorList>
            <person name="Gan L."/>
        </authorList>
    </citation>
    <scope>NUCLEOTIDE SEQUENCE [LARGE SCALE GENOMIC DNA]</scope>
    <source>
        <strain evidence="2 3">SCU50</strain>
    </source>
</reference>
<dbReference type="KEGG" id="grc:GI584_20450"/>